<dbReference type="Pfam" id="PF02388">
    <property type="entry name" value="FemAB"/>
    <property type="match status" value="2"/>
</dbReference>
<keyword evidence="7" id="KW-0961">Cell wall biogenesis/degradation</keyword>
<dbReference type="InterPro" id="IPR050644">
    <property type="entry name" value="PG_Glycine_Bridge_Synth"/>
</dbReference>
<reference evidence="12 13" key="1">
    <citation type="submission" date="2019-03" db="EMBL/GenBank/DDBJ databases">
        <title>Genomic Encyclopedia of Type Strains, Phase IV (KMG-IV): sequencing the most valuable type-strain genomes for metagenomic binning, comparative biology and taxonomic classification.</title>
        <authorList>
            <person name="Goeker M."/>
        </authorList>
    </citation>
    <scope>NUCLEOTIDE SEQUENCE [LARGE SCALE GENOMIC DNA]</scope>
    <source>
        <strain evidence="12 13">DSM 46831</strain>
    </source>
</reference>
<keyword evidence="6" id="KW-0012">Acyltransferase</keyword>
<dbReference type="PANTHER" id="PTHR36174:SF1">
    <property type="entry name" value="LIPID II:GLYCINE GLYCYLTRANSFERASE"/>
    <property type="match status" value="1"/>
</dbReference>
<evidence type="ECO:0000256" key="3">
    <source>
        <dbReference type="ARBA" id="ARBA00022679"/>
    </source>
</evidence>
<keyword evidence="5" id="KW-0573">Peptidoglycan synthesis</keyword>
<dbReference type="OrthoDB" id="9785911at2"/>
<evidence type="ECO:0000256" key="8">
    <source>
        <dbReference type="ARBA" id="ARBA00039074"/>
    </source>
</evidence>
<dbReference type="PANTHER" id="PTHR36174">
    <property type="entry name" value="LIPID II:GLYCINE GLYCYLTRANSFERASE"/>
    <property type="match status" value="1"/>
</dbReference>
<evidence type="ECO:0000256" key="1">
    <source>
        <dbReference type="ARBA" id="ARBA00004496"/>
    </source>
</evidence>
<dbReference type="GO" id="GO:0071555">
    <property type="term" value="P:cell wall organization"/>
    <property type="evidence" value="ECO:0007669"/>
    <property type="project" value="UniProtKB-KW"/>
</dbReference>
<evidence type="ECO:0000256" key="4">
    <source>
        <dbReference type="ARBA" id="ARBA00022960"/>
    </source>
</evidence>
<proteinExistence type="inferred from homology"/>
<evidence type="ECO:0000256" key="7">
    <source>
        <dbReference type="ARBA" id="ARBA00023316"/>
    </source>
</evidence>
<name>A0A4R2RFW9_9BACL</name>
<gene>
    <name evidence="12" type="ORF">EDD57_1585</name>
</gene>
<dbReference type="GO" id="GO:0008360">
    <property type="term" value="P:regulation of cell shape"/>
    <property type="evidence" value="ECO:0007669"/>
    <property type="project" value="UniProtKB-KW"/>
</dbReference>
<evidence type="ECO:0000256" key="5">
    <source>
        <dbReference type="ARBA" id="ARBA00022984"/>
    </source>
</evidence>
<evidence type="ECO:0000256" key="10">
    <source>
        <dbReference type="ARBA" id="ARBA00042933"/>
    </source>
</evidence>
<evidence type="ECO:0000256" key="9">
    <source>
        <dbReference type="ARBA" id="ARBA00040679"/>
    </source>
</evidence>
<accession>A0A4R2RFW9</accession>
<dbReference type="SUPFAM" id="SSF55729">
    <property type="entry name" value="Acyl-CoA N-acyltransferases (Nat)"/>
    <property type="match status" value="2"/>
</dbReference>
<sequence>MLLKISLVDRKRFVKFADTHPYRNFLQYPSWADLKTEMRWSSELLGWYSKDAHMVGAAVILYRKVPGINKYLAYIPRGPLIDWFSQDYKLEDWFAPLFAHLKSRHVFSVKMDPPLIKRTWSSHSIKEGIFEYQTHGIKNKRMTDLVSDTTFNSVEFIQQELNEMGWQQNAVVESFDSVQPQYVFRLRLSGKSLDDLFSEFDPIWQKKINQAEWEGVEVRVGTEKDFEDFYHLLAHTAQQEQTQARQSTYFEKMFRALRQECPERIRLYMAIQDKQLLAACLAIHVRGHTEELYSAKLGKSDHPASYLLRWKMIADSYERGDQMYDFRGISTKLNDKDPLFEMLRFRLGYAGDACELMGEWDYPVIPMLHWAFDMYMKKR</sequence>
<comment type="subcellular location">
    <subcellularLocation>
        <location evidence="1">Cytoplasm</location>
    </subcellularLocation>
</comment>
<keyword evidence="4" id="KW-0133">Cell shape</keyword>
<dbReference type="RefSeq" id="WP_131849927.1">
    <property type="nucleotide sequence ID" value="NZ_SLXV01000058.1"/>
</dbReference>
<evidence type="ECO:0000313" key="12">
    <source>
        <dbReference type="EMBL" id="TCP61813.1"/>
    </source>
</evidence>
<dbReference type="GO" id="GO:0005737">
    <property type="term" value="C:cytoplasm"/>
    <property type="evidence" value="ECO:0007669"/>
    <property type="project" value="UniProtKB-SubCell"/>
</dbReference>
<evidence type="ECO:0000256" key="6">
    <source>
        <dbReference type="ARBA" id="ARBA00023315"/>
    </source>
</evidence>
<dbReference type="InterPro" id="IPR003447">
    <property type="entry name" value="FEMABX"/>
</dbReference>
<comment type="similarity">
    <text evidence="2">Belongs to the FemABX family.</text>
</comment>
<dbReference type="EC" id="2.3.2.16" evidence="8"/>
<comment type="catalytic activity">
    <reaction evidence="11">
        <text>beta-D-GlcNAc-(1-&gt;4)-Mur2Ac(oyl-L-Ala-D-isoglutaminyl-L-Lys-D-Ala-D-Ala)-di-trans,octa-cis-undecaprenyl diphosphate + glycyl-tRNA(Gly) = beta-D-GlcNAc-(1-&gt;4)-Mur2Ac(oyl-L-Ala-D-isoglutaminyl-L-Lys-(N(6)-Gly)-D-Ala-D-Ala)-di-trans,octa-cis-undecaprenyl diphosphate + tRNA(Gly) + H(+)</text>
        <dbReference type="Rhea" id="RHEA:30435"/>
        <dbReference type="Rhea" id="RHEA-COMP:9664"/>
        <dbReference type="Rhea" id="RHEA-COMP:9683"/>
        <dbReference type="ChEBI" id="CHEBI:15378"/>
        <dbReference type="ChEBI" id="CHEBI:62233"/>
        <dbReference type="ChEBI" id="CHEBI:62234"/>
        <dbReference type="ChEBI" id="CHEBI:78442"/>
        <dbReference type="ChEBI" id="CHEBI:78522"/>
        <dbReference type="EC" id="2.3.2.16"/>
    </reaction>
</comment>
<comment type="caution">
    <text evidence="12">The sequence shown here is derived from an EMBL/GenBank/DDBJ whole genome shotgun (WGS) entry which is preliminary data.</text>
</comment>
<keyword evidence="13" id="KW-1185">Reference proteome</keyword>
<dbReference type="AlphaFoldDB" id="A0A4R2RFW9"/>
<dbReference type="PROSITE" id="PS51191">
    <property type="entry name" value="FEMABX"/>
    <property type="match status" value="1"/>
</dbReference>
<dbReference type="GO" id="GO:0016755">
    <property type="term" value="F:aminoacyltransferase activity"/>
    <property type="evidence" value="ECO:0007669"/>
    <property type="project" value="InterPro"/>
</dbReference>
<dbReference type="Gene3D" id="3.40.630.30">
    <property type="match status" value="2"/>
</dbReference>
<dbReference type="EMBL" id="SLXV01000058">
    <property type="protein sequence ID" value="TCP61813.1"/>
    <property type="molecule type" value="Genomic_DNA"/>
</dbReference>
<evidence type="ECO:0000256" key="11">
    <source>
        <dbReference type="ARBA" id="ARBA00048654"/>
    </source>
</evidence>
<keyword evidence="3 12" id="KW-0808">Transferase</keyword>
<dbReference type="GO" id="GO:0009252">
    <property type="term" value="P:peptidoglycan biosynthetic process"/>
    <property type="evidence" value="ECO:0007669"/>
    <property type="project" value="UniProtKB-KW"/>
</dbReference>
<protein>
    <recommendedName>
        <fullName evidence="9">Lipid II:glycine glycyltransferase</fullName>
        <ecNumber evidence="8">2.3.2.16</ecNumber>
    </recommendedName>
    <alternativeName>
        <fullName evidence="10">Factor essential for expression of methicillin resistance X</fullName>
    </alternativeName>
</protein>
<evidence type="ECO:0000256" key="2">
    <source>
        <dbReference type="ARBA" id="ARBA00009943"/>
    </source>
</evidence>
<dbReference type="InterPro" id="IPR016181">
    <property type="entry name" value="Acyl_CoA_acyltransferase"/>
</dbReference>
<dbReference type="Proteomes" id="UP000294746">
    <property type="component" value="Unassembled WGS sequence"/>
</dbReference>
<organism evidence="12 13">
    <name type="scientific">Baia soyae</name>
    <dbReference type="NCBI Taxonomy" id="1544746"/>
    <lineage>
        <taxon>Bacteria</taxon>
        <taxon>Bacillati</taxon>
        <taxon>Bacillota</taxon>
        <taxon>Bacilli</taxon>
        <taxon>Bacillales</taxon>
        <taxon>Thermoactinomycetaceae</taxon>
        <taxon>Baia</taxon>
    </lineage>
</organism>
<evidence type="ECO:0000313" key="13">
    <source>
        <dbReference type="Proteomes" id="UP000294746"/>
    </source>
</evidence>